<evidence type="ECO:0000256" key="2">
    <source>
        <dbReference type="ARBA" id="ARBA00022485"/>
    </source>
</evidence>
<gene>
    <name evidence="8" type="ORF">C7380_1025</name>
</gene>
<accession>A0AA45C897</accession>
<dbReference type="InterPro" id="IPR007197">
    <property type="entry name" value="rSAM"/>
</dbReference>
<dbReference type="PANTHER" id="PTHR11135">
    <property type="entry name" value="HISTONE ACETYLTRANSFERASE-RELATED"/>
    <property type="match status" value="1"/>
</dbReference>
<evidence type="ECO:0000256" key="5">
    <source>
        <dbReference type="ARBA" id="ARBA00023004"/>
    </source>
</evidence>
<feature type="domain" description="Radical SAM core" evidence="7">
    <location>
        <begin position="14"/>
        <end position="257"/>
    </location>
</feature>
<comment type="cofactor">
    <cofactor evidence="1">
        <name>[4Fe-4S] cluster</name>
        <dbReference type="ChEBI" id="CHEBI:49883"/>
    </cofactor>
</comment>
<dbReference type="AlphaFoldDB" id="A0AA45C897"/>
<dbReference type="Pfam" id="PF16199">
    <property type="entry name" value="Radical_SAM_C"/>
    <property type="match status" value="1"/>
</dbReference>
<dbReference type="SUPFAM" id="SSF102114">
    <property type="entry name" value="Radical SAM enzymes"/>
    <property type="match status" value="1"/>
</dbReference>
<evidence type="ECO:0000259" key="7">
    <source>
        <dbReference type="PROSITE" id="PS51918"/>
    </source>
</evidence>
<dbReference type="NCBIfam" id="TIGR01212">
    <property type="entry name" value="TIGR01212 family radical SAM protein"/>
    <property type="match status" value="1"/>
</dbReference>
<sequence>MKLYNRLSRYLKEKYGERVQRLPINGGFTCPNKTGEKGRGGCIYCDSSGSGFASLVPEKSIEEQIKAMIKRYDGRANKYMAYFQSNTNTYASIKVLKKKYDQAFIDDRIIILDISTRPDCVDEEKLDLIASYKQKVDVMIEYGVESSNEKTLKLMNRGHNLNDVYKATNMAKERKIEVIHHYIMDFPKDSVEDIKNMAKICNELKIDGVKLHSLYITENTKLAEMYKNGDITPLTIEEYVNRVIIFLEELNPEIVIHRLVSEPPIVGTIHGNWGLSKSKVLSIIENEMKKRDSYQGKNFK</sequence>
<evidence type="ECO:0000313" key="8">
    <source>
        <dbReference type="EMBL" id="PWJ96099.1"/>
    </source>
</evidence>
<dbReference type="GO" id="GO:0003824">
    <property type="term" value="F:catalytic activity"/>
    <property type="evidence" value="ECO:0007669"/>
    <property type="project" value="InterPro"/>
</dbReference>
<keyword evidence="4" id="KW-0479">Metal-binding</keyword>
<keyword evidence="5" id="KW-0408">Iron</keyword>
<dbReference type="GO" id="GO:0051539">
    <property type="term" value="F:4 iron, 4 sulfur cluster binding"/>
    <property type="evidence" value="ECO:0007669"/>
    <property type="project" value="UniProtKB-KW"/>
</dbReference>
<keyword evidence="6" id="KW-0411">Iron-sulfur</keyword>
<keyword evidence="3" id="KW-0949">S-adenosyl-L-methionine</keyword>
<dbReference type="SFLD" id="SFLDG01091">
    <property type="entry name" value="uncharacterized_CHP01210-like"/>
    <property type="match status" value="1"/>
</dbReference>
<reference evidence="8 9" key="1">
    <citation type="submission" date="2018-05" db="EMBL/GenBank/DDBJ databases">
        <title>Genomic Encyclopedia of Type Strains, Phase IV (KMG-IV): sequencing the most valuable type-strain genomes for metagenomic binning, comparative biology and taxonomic classification.</title>
        <authorList>
            <person name="Goeker M."/>
        </authorList>
    </citation>
    <scope>NUCLEOTIDE SEQUENCE [LARGE SCALE GENOMIC DNA]</scope>
    <source>
        <strain evidence="8 9">DSM 24906</strain>
    </source>
</reference>
<dbReference type="InterPro" id="IPR005911">
    <property type="entry name" value="YhcC-like"/>
</dbReference>
<protein>
    <recommendedName>
        <fullName evidence="7">Radical SAM core domain-containing protein</fullName>
    </recommendedName>
</protein>
<dbReference type="Pfam" id="PF04055">
    <property type="entry name" value="Radical_SAM"/>
    <property type="match status" value="1"/>
</dbReference>
<dbReference type="SMART" id="SM00729">
    <property type="entry name" value="Elp3"/>
    <property type="match status" value="1"/>
</dbReference>
<dbReference type="EMBL" id="QGGI01000002">
    <property type="protein sequence ID" value="PWJ96099.1"/>
    <property type="molecule type" value="Genomic_DNA"/>
</dbReference>
<evidence type="ECO:0000256" key="1">
    <source>
        <dbReference type="ARBA" id="ARBA00001966"/>
    </source>
</evidence>
<dbReference type="SFLD" id="SFLDG01086">
    <property type="entry name" value="elongater_protein-like"/>
    <property type="match status" value="1"/>
</dbReference>
<keyword evidence="9" id="KW-1185">Reference proteome</keyword>
<dbReference type="InterPro" id="IPR032432">
    <property type="entry name" value="Radical_SAM_C"/>
</dbReference>
<evidence type="ECO:0000256" key="3">
    <source>
        <dbReference type="ARBA" id="ARBA00022691"/>
    </source>
</evidence>
<keyword evidence="2" id="KW-0004">4Fe-4S</keyword>
<comment type="caution">
    <text evidence="8">The sequence shown here is derived from an EMBL/GenBank/DDBJ whole genome shotgun (WGS) entry which is preliminary data.</text>
</comment>
<evidence type="ECO:0000313" key="9">
    <source>
        <dbReference type="Proteomes" id="UP000245921"/>
    </source>
</evidence>
<evidence type="ECO:0000256" key="4">
    <source>
        <dbReference type="ARBA" id="ARBA00022723"/>
    </source>
</evidence>
<dbReference type="Proteomes" id="UP000245921">
    <property type="component" value="Unassembled WGS sequence"/>
</dbReference>
<name>A0AA45C897_9BACT</name>
<dbReference type="SFLD" id="SFLDS00029">
    <property type="entry name" value="Radical_SAM"/>
    <property type="match status" value="1"/>
</dbReference>
<dbReference type="PANTHER" id="PTHR11135:SF1">
    <property type="entry name" value="PROTEIN YHCC"/>
    <property type="match status" value="1"/>
</dbReference>
<proteinExistence type="predicted"/>
<dbReference type="InterPro" id="IPR039661">
    <property type="entry name" value="ELP3"/>
</dbReference>
<dbReference type="GO" id="GO:0046872">
    <property type="term" value="F:metal ion binding"/>
    <property type="evidence" value="ECO:0007669"/>
    <property type="project" value="UniProtKB-KW"/>
</dbReference>
<dbReference type="RefSeq" id="WP_109603723.1">
    <property type="nucleotide sequence ID" value="NZ_JAMHJO010000001.1"/>
</dbReference>
<dbReference type="InterPro" id="IPR006638">
    <property type="entry name" value="Elp3/MiaA/NifB-like_rSAM"/>
</dbReference>
<dbReference type="PROSITE" id="PS51918">
    <property type="entry name" value="RADICAL_SAM"/>
    <property type="match status" value="1"/>
</dbReference>
<organism evidence="8 9">
    <name type="scientific">Oceanotoga teriensis</name>
    <dbReference type="NCBI Taxonomy" id="515440"/>
    <lineage>
        <taxon>Bacteria</taxon>
        <taxon>Thermotogati</taxon>
        <taxon>Thermotogota</taxon>
        <taxon>Thermotogae</taxon>
        <taxon>Petrotogales</taxon>
        <taxon>Petrotogaceae</taxon>
        <taxon>Oceanotoga</taxon>
    </lineage>
</organism>
<dbReference type="InterPro" id="IPR023404">
    <property type="entry name" value="rSAM_horseshoe"/>
</dbReference>
<dbReference type="InterPro" id="IPR058240">
    <property type="entry name" value="rSAM_sf"/>
</dbReference>
<evidence type="ECO:0000256" key="6">
    <source>
        <dbReference type="ARBA" id="ARBA00023014"/>
    </source>
</evidence>
<dbReference type="Gene3D" id="3.80.30.20">
    <property type="entry name" value="tm_1862 like domain"/>
    <property type="match status" value="1"/>
</dbReference>